<evidence type="ECO:0000313" key="1">
    <source>
        <dbReference type="EMBL" id="KAH8001662.1"/>
    </source>
</evidence>
<protein>
    <submittedName>
        <fullName evidence="1">Uncharacterized protein</fullName>
    </submittedName>
</protein>
<gene>
    <name evidence="1" type="ORF">K3G42_013656</name>
</gene>
<organism evidence="1 2">
    <name type="scientific">Sphaerodactylus townsendi</name>
    <dbReference type="NCBI Taxonomy" id="933632"/>
    <lineage>
        <taxon>Eukaryota</taxon>
        <taxon>Metazoa</taxon>
        <taxon>Chordata</taxon>
        <taxon>Craniata</taxon>
        <taxon>Vertebrata</taxon>
        <taxon>Euteleostomi</taxon>
        <taxon>Lepidosauria</taxon>
        <taxon>Squamata</taxon>
        <taxon>Bifurcata</taxon>
        <taxon>Gekkota</taxon>
        <taxon>Sphaerodactylidae</taxon>
        <taxon>Sphaerodactylus</taxon>
    </lineage>
</organism>
<accession>A0ACB8F8I0</accession>
<dbReference type="Proteomes" id="UP000827872">
    <property type="component" value="Linkage Group LG08"/>
</dbReference>
<proteinExistence type="predicted"/>
<comment type="caution">
    <text evidence="1">The sequence shown here is derived from an EMBL/GenBank/DDBJ whole genome shotgun (WGS) entry which is preliminary data.</text>
</comment>
<sequence>MVQIVVHSPTIQAEGHQSVGRPGQVVARMVLHREPAIDHEESHLRHGVEPQQHGDASREESQPQQLPHGGILGAQREGGDVLVVGLVESLVQPRHAVVEQVPQEVAEVEEQQADHHVQQQPGQLRSAVGQAFTRASSTSAGRRWREECRPGGRRGCAVKHKPAGRLPRMFRRRLEAGSWPCTSSGPAGGEGCKRSSARKGEAEKPCRMCPASDTRTWTEDQTPNPSLASSPFPCRGGREGIAHRISSFHLAKVEQRRVEKRAP</sequence>
<evidence type="ECO:0000313" key="2">
    <source>
        <dbReference type="Proteomes" id="UP000827872"/>
    </source>
</evidence>
<reference evidence="1" key="1">
    <citation type="submission" date="2021-08" db="EMBL/GenBank/DDBJ databases">
        <title>The first chromosome-level gecko genome reveals the dynamic sex chromosomes of Neotropical dwarf geckos (Sphaerodactylidae: Sphaerodactylus).</title>
        <authorList>
            <person name="Pinto B.J."/>
            <person name="Keating S.E."/>
            <person name="Gamble T."/>
        </authorList>
    </citation>
    <scope>NUCLEOTIDE SEQUENCE</scope>
    <source>
        <strain evidence="1">TG3544</strain>
    </source>
</reference>
<keyword evidence="2" id="KW-1185">Reference proteome</keyword>
<name>A0ACB8F8I0_9SAUR</name>
<dbReference type="EMBL" id="CM037621">
    <property type="protein sequence ID" value="KAH8001662.1"/>
    <property type="molecule type" value="Genomic_DNA"/>
</dbReference>